<reference evidence="2" key="1">
    <citation type="journal article" date="2019" name="Int. J. Syst. Evol. Microbiol.">
        <title>The Global Catalogue of Microorganisms (GCM) 10K type strain sequencing project: providing services to taxonomists for standard genome sequencing and annotation.</title>
        <authorList>
            <consortium name="The Broad Institute Genomics Platform"/>
            <consortium name="The Broad Institute Genome Sequencing Center for Infectious Disease"/>
            <person name="Wu L."/>
            <person name="Ma J."/>
        </authorList>
    </citation>
    <scope>NUCLEOTIDE SEQUENCE [LARGE SCALE GENOMIC DNA]</scope>
    <source>
        <strain evidence="2">JCM 17975</strain>
    </source>
</reference>
<proteinExistence type="predicted"/>
<comment type="caution">
    <text evidence="1">The sequence shown here is derived from an EMBL/GenBank/DDBJ whole genome shotgun (WGS) entry which is preliminary data.</text>
</comment>
<sequence>MYVAGEITYRVPAVHLLFQPLPERLRLLLTHELILSCLVQAHCSDGAWRAGWRQNRAGKDASSDRTASRLHR</sequence>
<dbReference type="Proteomes" id="UP001500843">
    <property type="component" value="Unassembled WGS sequence"/>
</dbReference>
<evidence type="ECO:0000313" key="2">
    <source>
        <dbReference type="Proteomes" id="UP001500843"/>
    </source>
</evidence>
<protein>
    <submittedName>
        <fullName evidence="1">Uncharacterized protein</fullName>
    </submittedName>
</protein>
<keyword evidence="2" id="KW-1185">Reference proteome</keyword>
<organism evidence="1 2">
    <name type="scientific">Promicromonospora umidemergens</name>
    <dbReference type="NCBI Taxonomy" id="629679"/>
    <lineage>
        <taxon>Bacteria</taxon>
        <taxon>Bacillati</taxon>
        <taxon>Actinomycetota</taxon>
        <taxon>Actinomycetes</taxon>
        <taxon>Micrococcales</taxon>
        <taxon>Promicromonosporaceae</taxon>
        <taxon>Promicromonospora</taxon>
    </lineage>
</organism>
<evidence type="ECO:0000313" key="1">
    <source>
        <dbReference type="EMBL" id="GAA4706574.1"/>
    </source>
</evidence>
<name>A0ABP8XGR3_9MICO</name>
<dbReference type="EMBL" id="BAABHM010000012">
    <property type="protein sequence ID" value="GAA4706574.1"/>
    <property type="molecule type" value="Genomic_DNA"/>
</dbReference>
<accession>A0ABP8XGR3</accession>
<gene>
    <name evidence="1" type="ORF">GCM10023198_30900</name>
</gene>